<feature type="non-terminal residue" evidence="1">
    <location>
        <position position="1"/>
    </location>
</feature>
<name>G5A4U1_PHYSP</name>
<proteinExistence type="predicted"/>
<dbReference type="Proteomes" id="UP000002640">
    <property type="component" value="Unassembled WGS sequence"/>
</dbReference>
<dbReference type="InParanoid" id="G5A4U1"/>
<sequence>EDEWTIIKGMLEGHIACRELPPFVKHVLDEDTRLRQYGTVQAQVEGELPLRLGGRDKLHASQQSTKAIVEAILRAAEPGATQSLYNFVNALKTVSYNRVKKEIHFYFFTRATAASMTSVPIPFRGKVYGLRNVHAKASRNAWENQRSSNGIAGVRPNVYEIRLHNVTRFVEIGKLKAYLRKHIPMDFSMEPLDQCNPKAHLSSVWQLQFQLAGCPIFLEGIVRIHWFGHNLIVQHPRTPLRLLCLNCGGQGHRMLHCNEQEEEKMAKGTKTVTEAELTGLEDLAKPFSSMEDIRQDAEARLQRQQQKKRD</sequence>
<protein>
    <submittedName>
        <fullName evidence="1">Uncharacterized protein</fullName>
    </submittedName>
</protein>
<reference evidence="1 2" key="1">
    <citation type="journal article" date="2006" name="Science">
        <title>Phytophthora genome sequences uncover evolutionary origins and mechanisms of pathogenesis.</title>
        <authorList>
            <person name="Tyler B.M."/>
            <person name="Tripathy S."/>
            <person name="Zhang X."/>
            <person name="Dehal P."/>
            <person name="Jiang R.H."/>
            <person name="Aerts A."/>
            <person name="Arredondo F.D."/>
            <person name="Baxter L."/>
            <person name="Bensasson D."/>
            <person name="Beynon J.L."/>
            <person name="Chapman J."/>
            <person name="Damasceno C.M."/>
            <person name="Dorrance A.E."/>
            <person name="Dou D."/>
            <person name="Dickerman A.W."/>
            <person name="Dubchak I.L."/>
            <person name="Garbelotto M."/>
            <person name="Gijzen M."/>
            <person name="Gordon S.G."/>
            <person name="Govers F."/>
            <person name="Grunwald N.J."/>
            <person name="Huang W."/>
            <person name="Ivors K.L."/>
            <person name="Jones R.W."/>
            <person name="Kamoun S."/>
            <person name="Krampis K."/>
            <person name="Lamour K.H."/>
            <person name="Lee M.K."/>
            <person name="McDonald W.H."/>
            <person name="Medina M."/>
            <person name="Meijer H.J."/>
            <person name="Nordberg E.K."/>
            <person name="Maclean D.J."/>
            <person name="Ospina-Giraldo M.D."/>
            <person name="Morris P.F."/>
            <person name="Phuntumart V."/>
            <person name="Putnam N.H."/>
            <person name="Rash S."/>
            <person name="Rose J.K."/>
            <person name="Sakihama Y."/>
            <person name="Salamov A.A."/>
            <person name="Savidor A."/>
            <person name="Scheuring C.F."/>
            <person name="Smith B.M."/>
            <person name="Sobral B.W."/>
            <person name="Terry A."/>
            <person name="Torto-Alalibo T.A."/>
            <person name="Win J."/>
            <person name="Xu Z."/>
            <person name="Zhang H."/>
            <person name="Grigoriev I.V."/>
            <person name="Rokhsar D.S."/>
            <person name="Boore J.L."/>
        </authorList>
    </citation>
    <scope>NUCLEOTIDE SEQUENCE [LARGE SCALE GENOMIC DNA]</scope>
    <source>
        <strain evidence="1 2">P6497</strain>
    </source>
</reference>
<dbReference type="EMBL" id="JH159159">
    <property type="protein sequence ID" value="EGZ09691.1"/>
    <property type="molecule type" value="Genomic_DNA"/>
</dbReference>
<dbReference type="RefSeq" id="XP_009534552.1">
    <property type="nucleotide sequence ID" value="XM_009536257.1"/>
</dbReference>
<keyword evidence="2" id="KW-1185">Reference proteome</keyword>
<dbReference type="AlphaFoldDB" id="G5A4U1"/>
<organism evidence="1 2">
    <name type="scientific">Phytophthora sojae (strain P6497)</name>
    <name type="common">Soybean stem and root rot agent</name>
    <name type="synonym">Phytophthora megasperma f. sp. glycines</name>
    <dbReference type="NCBI Taxonomy" id="1094619"/>
    <lineage>
        <taxon>Eukaryota</taxon>
        <taxon>Sar</taxon>
        <taxon>Stramenopiles</taxon>
        <taxon>Oomycota</taxon>
        <taxon>Peronosporomycetes</taxon>
        <taxon>Peronosporales</taxon>
        <taxon>Peronosporaceae</taxon>
        <taxon>Phytophthora</taxon>
    </lineage>
</organism>
<evidence type="ECO:0000313" key="1">
    <source>
        <dbReference type="EMBL" id="EGZ09691.1"/>
    </source>
</evidence>
<accession>G5A4U1</accession>
<dbReference type="GeneID" id="20660620"/>
<evidence type="ECO:0000313" key="2">
    <source>
        <dbReference type="Proteomes" id="UP000002640"/>
    </source>
</evidence>
<gene>
    <name evidence="1" type="ORF">PHYSODRAFT_523209</name>
</gene>
<dbReference type="KEGG" id="psoj:PHYSODRAFT_523209"/>